<protein>
    <submittedName>
        <fullName evidence="3">DUF559 domain-containing protein</fullName>
    </submittedName>
</protein>
<proteinExistence type="predicted"/>
<organism evidence="3 4">
    <name type="scientific">Alcaligenes xylosoxydans xylosoxydans</name>
    <name type="common">Achromobacter xylosoxidans</name>
    <dbReference type="NCBI Taxonomy" id="85698"/>
    <lineage>
        <taxon>Bacteria</taxon>
        <taxon>Pseudomonadati</taxon>
        <taxon>Pseudomonadota</taxon>
        <taxon>Betaproteobacteria</taxon>
        <taxon>Burkholderiales</taxon>
        <taxon>Alcaligenaceae</taxon>
        <taxon>Achromobacter</taxon>
    </lineage>
</organism>
<dbReference type="SUPFAM" id="SSF52980">
    <property type="entry name" value="Restriction endonuclease-like"/>
    <property type="match status" value="1"/>
</dbReference>
<gene>
    <name evidence="3" type="ORF">AL504_09625</name>
</gene>
<dbReference type="EMBL" id="CP014060">
    <property type="protein sequence ID" value="AMG36264.2"/>
    <property type="molecule type" value="Genomic_DNA"/>
</dbReference>
<evidence type="ECO:0000256" key="1">
    <source>
        <dbReference type="SAM" id="MobiDB-lite"/>
    </source>
</evidence>
<dbReference type="Pfam" id="PF04480">
    <property type="entry name" value="DUF559"/>
    <property type="match status" value="1"/>
</dbReference>
<evidence type="ECO:0000313" key="3">
    <source>
        <dbReference type="EMBL" id="AMG36264.2"/>
    </source>
</evidence>
<reference evidence="4" key="1">
    <citation type="submission" date="2015-12" db="EMBL/GenBank/DDBJ databases">
        <title>FDA dAtabase for Regulatory Grade micrObial Sequences (FDA-ARGOS): Supporting development and validation of Infectious Disease Dx tests.</title>
        <authorList>
            <person name="Case J."/>
            <person name="Tallon L."/>
            <person name="Sadzewicz L."/>
            <person name="Sengamalay N."/>
            <person name="Ott S."/>
            <person name="Godinez A."/>
            <person name="Nagaraj S."/>
            <person name="Nadendla S."/>
            <person name="Sichtig H."/>
        </authorList>
    </citation>
    <scope>NUCLEOTIDE SEQUENCE [LARGE SCALE GENOMIC DNA]</scope>
    <source>
        <strain evidence="4">FDAARGOS_147</strain>
    </source>
</reference>
<evidence type="ECO:0000313" key="4">
    <source>
        <dbReference type="Proteomes" id="UP000060602"/>
    </source>
</evidence>
<feature type="region of interest" description="Disordered" evidence="1">
    <location>
        <begin position="1"/>
        <end position="34"/>
    </location>
</feature>
<dbReference type="AlphaFoldDB" id="A0A0X8NXS7"/>
<dbReference type="Gene3D" id="3.40.960.10">
    <property type="entry name" value="VSR Endonuclease"/>
    <property type="match status" value="1"/>
</dbReference>
<feature type="domain" description="DUF559" evidence="2">
    <location>
        <begin position="110"/>
        <end position="178"/>
    </location>
</feature>
<name>A0A0X8NXS7_ALCXX</name>
<dbReference type="InterPro" id="IPR007569">
    <property type="entry name" value="DUF559"/>
</dbReference>
<dbReference type="Proteomes" id="UP000060602">
    <property type="component" value="Chromosome"/>
</dbReference>
<evidence type="ECO:0000259" key="2">
    <source>
        <dbReference type="Pfam" id="PF04480"/>
    </source>
</evidence>
<sequence>MPPAAGTHGHPEARRPGNDLAGPKPTRGNRRMKEPVHVAEEMPAFFDHLRMSQRYPLQQATWSANLGEMFSRIRRAYRQFQVRVDAGLESWDGENQYSVGDWVLIFSPIEQEAWYHIRRAGLPMWPQLPVAGFFVDFGNPIAKVALECDGAQFHDARKDAARDRKLAALGWTVYRVPGWQCLRDVELPASYDDMHPDDRQQVLHDARAKTILPVIDQLARHFPAKETI</sequence>
<dbReference type="InterPro" id="IPR011335">
    <property type="entry name" value="Restrct_endonuc-II-like"/>
</dbReference>
<accession>A0A0X8NXS7</accession>